<feature type="region of interest" description="Disordered" evidence="1">
    <location>
        <begin position="1"/>
        <end position="55"/>
    </location>
</feature>
<dbReference type="AlphaFoldDB" id="U4L3Q6"/>
<feature type="domain" description="AB hydrolase-1" evidence="3">
    <location>
        <begin position="325"/>
        <end position="522"/>
    </location>
</feature>
<evidence type="ECO:0000259" key="3">
    <source>
        <dbReference type="Pfam" id="PF12697"/>
    </source>
</evidence>
<evidence type="ECO:0000313" key="5">
    <source>
        <dbReference type="Proteomes" id="UP000018144"/>
    </source>
</evidence>
<gene>
    <name evidence="4" type="ORF">PCON_09806</name>
</gene>
<organism evidence="4 5">
    <name type="scientific">Pyronema omphalodes (strain CBS 100304)</name>
    <name type="common">Pyronema confluens</name>
    <dbReference type="NCBI Taxonomy" id="1076935"/>
    <lineage>
        <taxon>Eukaryota</taxon>
        <taxon>Fungi</taxon>
        <taxon>Dikarya</taxon>
        <taxon>Ascomycota</taxon>
        <taxon>Pezizomycotina</taxon>
        <taxon>Pezizomycetes</taxon>
        <taxon>Pezizales</taxon>
        <taxon>Pyronemataceae</taxon>
        <taxon>Pyronema</taxon>
    </lineage>
</organism>
<dbReference type="InterPro" id="IPR019431">
    <property type="entry name" value="DUF2417"/>
</dbReference>
<dbReference type="OMA" id="ISRYCYW"/>
<dbReference type="InterPro" id="IPR029058">
    <property type="entry name" value="AB_hydrolase_fold"/>
</dbReference>
<dbReference type="STRING" id="1076935.U4L3Q6"/>
<reference evidence="4 5" key="1">
    <citation type="journal article" date="2013" name="PLoS Genet.">
        <title>The genome and development-dependent transcriptomes of Pyronema confluens: a window into fungal evolution.</title>
        <authorList>
            <person name="Traeger S."/>
            <person name="Altegoer F."/>
            <person name="Freitag M."/>
            <person name="Gabaldon T."/>
            <person name="Kempken F."/>
            <person name="Kumar A."/>
            <person name="Marcet-Houben M."/>
            <person name="Poggeler S."/>
            <person name="Stajich J.E."/>
            <person name="Nowrousian M."/>
        </authorList>
    </citation>
    <scope>NUCLEOTIDE SEQUENCE [LARGE SCALE GENOMIC DNA]</scope>
    <source>
        <strain evidence="5">CBS 100304</strain>
        <tissue evidence="4">Vegetative mycelium</tissue>
    </source>
</reference>
<proteinExistence type="predicted"/>
<protein>
    <submittedName>
        <fullName evidence="4">Similar to Uncharacterized protein C23C11.06c acc. no. O13912</fullName>
    </submittedName>
</protein>
<evidence type="ECO:0000313" key="4">
    <source>
        <dbReference type="EMBL" id="CCX10213.1"/>
    </source>
</evidence>
<dbReference type="Gene3D" id="3.40.50.1820">
    <property type="entry name" value="alpha/beta hydrolase"/>
    <property type="match status" value="1"/>
</dbReference>
<keyword evidence="2" id="KW-0472">Membrane</keyword>
<feature type="transmembrane region" description="Helical" evidence="2">
    <location>
        <begin position="156"/>
        <end position="178"/>
    </location>
</feature>
<keyword evidence="2" id="KW-0812">Transmembrane</keyword>
<dbReference type="OrthoDB" id="164921at2759"/>
<dbReference type="Proteomes" id="UP000018144">
    <property type="component" value="Unassembled WGS sequence"/>
</dbReference>
<feature type="compositionally biased region" description="Low complexity" evidence="1">
    <location>
        <begin position="40"/>
        <end position="54"/>
    </location>
</feature>
<feature type="transmembrane region" description="Helical" evidence="2">
    <location>
        <begin position="184"/>
        <end position="202"/>
    </location>
</feature>
<dbReference type="SUPFAM" id="SSF53474">
    <property type="entry name" value="alpha/beta-Hydrolases"/>
    <property type="match status" value="1"/>
</dbReference>
<feature type="transmembrane region" description="Helical" evidence="2">
    <location>
        <begin position="231"/>
        <end position="252"/>
    </location>
</feature>
<dbReference type="eggNOG" id="ENOG502QQW9">
    <property type="taxonomic scope" value="Eukaryota"/>
</dbReference>
<sequence>MPKLWGSSAPSHPAHPSDDPSHPNNLSFDPDANERTALLSSPSPGTSTSYPVPVHNGYQSHNGAGAAHRHHHLDPDDPAVTPYNRLSVRSMRWASICFLVLSLVWWMVLLVNGFVTMPGMHMRSGGWEAFGFSTLSVLLLLVLLLFYATPSRSERLILSTISFFLFINSLLIVCAYPLRNGESWPGILSVLWALFISIWAIITDSVVEHGKAGEEERLTGRAETRKSLREWCSVFFGSGLFAVFLAASVLMMCNLSILARDATLEAPGQRIWIDNGGYNLHLYCSPAIGNSIPGGNGSVPTVLIESGSAPALGRMESWVKQTQYRYCYYDRPGFGFSDAAPSPLSAGMAVDALSEALAKSNETGPWVVAAHGVGGIYGRIFAARHVAEVRGLLLVDTLPESLLGRIGNPGRGFVLWLRGVISPLGLQQLWGAVILRRGREDRVYGREAGCGGKALKARLQEALAVRWTANEVEAANGIMGDRMKTVVVSSGDRMKRDAQWAEGQRALAGLGKGGWDVVDGVGSEVWRSEEGVKVLGDRLGELTM</sequence>
<dbReference type="Pfam" id="PF12697">
    <property type="entry name" value="Abhydrolase_6"/>
    <property type="match status" value="1"/>
</dbReference>
<dbReference type="EMBL" id="HF935522">
    <property type="protein sequence ID" value="CCX10213.1"/>
    <property type="molecule type" value="Genomic_DNA"/>
</dbReference>
<name>U4L3Q6_PYROM</name>
<evidence type="ECO:0000256" key="1">
    <source>
        <dbReference type="SAM" id="MobiDB-lite"/>
    </source>
</evidence>
<evidence type="ECO:0000256" key="2">
    <source>
        <dbReference type="SAM" id="Phobius"/>
    </source>
</evidence>
<feature type="transmembrane region" description="Helical" evidence="2">
    <location>
        <begin position="129"/>
        <end position="149"/>
    </location>
</feature>
<keyword evidence="5" id="KW-1185">Reference proteome</keyword>
<feature type="transmembrane region" description="Helical" evidence="2">
    <location>
        <begin position="93"/>
        <end position="117"/>
    </location>
</feature>
<keyword evidence="2" id="KW-1133">Transmembrane helix</keyword>
<accession>U4L3Q6</accession>
<dbReference type="Pfam" id="PF10329">
    <property type="entry name" value="DUF2417"/>
    <property type="match status" value="1"/>
</dbReference>
<dbReference type="InterPro" id="IPR000073">
    <property type="entry name" value="AB_hydrolase_1"/>
</dbReference>